<proteinExistence type="predicted"/>
<dbReference type="Proteomes" id="UP001156905">
    <property type="component" value="Unassembled WGS sequence"/>
</dbReference>
<name>A0ABQ6B0V3_9BRAD</name>
<accession>A0ABQ6B0V3</accession>
<evidence type="ECO:0000313" key="2">
    <source>
        <dbReference type="Proteomes" id="UP001156905"/>
    </source>
</evidence>
<gene>
    <name evidence="1" type="ORF">GCM10007857_47690</name>
</gene>
<keyword evidence="2" id="KW-1185">Reference proteome</keyword>
<evidence type="ECO:0008006" key="3">
    <source>
        <dbReference type="Google" id="ProtNLM"/>
    </source>
</evidence>
<sequence>MPSQNYALFRNAILAEQQVTCVYEGRRRELCPHIIGTNRHGEEVVLAWQFAGESSGKLPQWRYLRLANVSKGRTRDGRWHEGGSHRTTQTCVTDIDLDINVHVRKLR</sequence>
<comment type="caution">
    <text evidence="1">The sequence shown here is derived from an EMBL/GenBank/DDBJ whole genome shotgun (WGS) entry which is preliminary data.</text>
</comment>
<reference evidence="2" key="1">
    <citation type="journal article" date="2019" name="Int. J. Syst. Evol. Microbiol.">
        <title>The Global Catalogue of Microorganisms (GCM) 10K type strain sequencing project: providing services to taxonomists for standard genome sequencing and annotation.</title>
        <authorList>
            <consortium name="The Broad Institute Genomics Platform"/>
            <consortium name="The Broad Institute Genome Sequencing Center for Infectious Disease"/>
            <person name="Wu L."/>
            <person name="Ma J."/>
        </authorList>
    </citation>
    <scope>NUCLEOTIDE SEQUENCE [LARGE SCALE GENOMIC DNA]</scope>
    <source>
        <strain evidence="2">NBRC 102520</strain>
    </source>
</reference>
<protein>
    <recommendedName>
        <fullName evidence="3">WYL domain-containing protein</fullName>
    </recommendedName>
</protein>
<organism evidence="1 2">
    <name type="scientific">Bradyrhizobium iriomotense</name>
    <dbReference type="NCBI Taxonomy" id="441950"/>
    <lineage>
        <taxon>Bacteria</taxon>
        <taxon>Pseudomonadati</taxon>
        <taxon>Pseudomonadota</taxon>
        <taxon>Alphaproteobacteria</taxon>
        <taxon>Hyphomicrobiales</taxon>
        <taxon>Nitrobacteraceae</taxon>
        <taxon>Bradyrhizobium</taxon>
    </lineage>
</organism>
<evidence type="ECO:0000313" key="1">
    <source>
        <dbReference type="EMBL" id="GLR88057.1"/>
    </source>
</evidence>
<dbReference type="RefSeq" id="WP_284269243.1">
    <property type="nucleotide sequence ID" value="NZ_BSOW01000017.1"/>
</dbReference>
<dbReference type="EMBL" id="BSOW01000017">
    <property type="protein sequence ID" value="GLR88057.1"/>
    <property type="molecule type" value="Genomic_DNA"/>
</dbReference>